<dbReference type="VEuPathDB" id="TriTrypDB:TvY486_1117090"/>
<reference evidence="1" key="1">
    <citation type="journal article" date="2012" name="Proc. Natl. Acad. Sci. U.S.A.">
        <title>Antigenic diversity is generated by distinct evolutionary mechanisms in African trypanosome species.</title>
        <authorList>
            <person name="Jackson A.P."/>
            <person name="Berry A."/>
            <person name="Aslett M."/>
            <person name="Allison H.C."/>
            <person name="Burton P."/>
            <person name="Vavrova-Anderson J."/>
            <person name="Brown R."/>
            <person name="Browne H."/>
            <person name="Corton N."/>
            <person name="Hauser H."/>
            <person name="Gamble J."/>
            <person name="Gilderthorp R."/>
            <person name="Marcello L."/>
            <person name="McQuillan J."/>
            <person name="Otto T.D."/>
            <person name="Quail M.A."/>
            <person name="Sanders M.J."/>
            <person name="van Tonder A."/>
            <person name="Ginger M.L."/>
            <person name="Field M.C."/>
            <person name="Barry J.D."/>
            <person name="Hertz-Fowler C."/>
            <person name="Berriman M."/>
        </authorList>
    </citation>
    <scope>NUCLEOTIDE SEQUENCE</scope>
    <source>
        <strain evidence="1">Y486</strain>
    </source>
</reference>
<organism evidence="1">
    <name type="scientific">Trypanosoma vivax (strain Y486)</name>
    <dbReference type="NCBI Taxonomy" id="1055687"/>
    <lineage>
        <taxon>Eukaryota</taxon>
        <taxon>Discoba</taxon>
        <taxon>Euglenozoa</taxon>
        <taxon>Kinetoplastea</taxon>
        <taxon>Metakinetoplastina</taxon>
        <taxon>Trypanosomatida</taxon>
        <taxon>Trypanosomatidae</taxon>
        <taxon>Trypanosoma</taxon>
        <taxon>Duttonella</taxon>
    </lineage>
</organism>
<proteinExistence type="predicted"/>
<sequence length="279" mass="31815">MWACRCLFRRFSQNIGRTQFVDLSLERDQLNQDMDLGLDFGFWNSPFSHYRKDAHRLCSSKEAMKRISASYVPHVYAYGLLEGSEIIESAVERNIVDPSINSKRFMVHPRALICHPSKFSTYFGPSRSPAFIELLEELLTQYDMTKDSVVKKCCSLGADIEKWVPFLRGLCLCVVAGDPIASQAGFVIEDSLHRNTKEVLLPISGDYNQRGILTADMLMAASVEFCLLSVAIQSVSLYLQFVPEIPLFVSKRIALCFTRSERQSLEWSFRCTESDCWQC</sequence>
<accession>G0U9E0</accession>
<evidence type="ECO:0000313" key="1">
    <source>
        <dbReference type="EMBL" id="CCC54225.1"/>
    </source>
</evidence>
<protein>
    <submittedName>
        <fullName evidence="1">Uncharacterized protein</fullName>
    </submittedName>
</protein>
<dbReference type="EMBL" id="HE573027">
    <property type="protein sequence ID" value="CCC54225.1"/>
    <property type="molecule type" value="Genomic_DNA"/>
</dbReference>
<name>G0U9E0_TRYVY</name>
<gene>
    <name evidence="1" type="ORF">TVY486_1117090</name>
</gene>
<dbReference type="AlphaFoldDB" id="G0U9E0"/>